<gene>
    <name evidence="2" type="ORF">AVDCRST_MAG88-4673</name>
</gene>
<dbReference type="EC" id="1.13.11.15" evidence="2"/>
<feature type="region of interest" description="Disordered" evidence="1">
    <location>
        <begin position="1"/>
        <end position="64"/>
    </location>
</feature>
<evidence type="ECO:0000256" key="1">
    <source>
        <dbReference type="SAM" id="MobiDB-lite"/>
    </source>
</evidence>
<dbReference type="GO" id="GO:0008687">
    <property type="term" value="F:3,4-dihydroxyphenylacetate 2,3-dioxygenase activity"/>
    <property type="evidence" value="ECO:0007669"/>
    <property type="project" value="UniProtKB-EC"/>
</dbReference>
<keyword evidence="2" id="KW-0223">Dioxygenase</keyword>
<dbReference type="AlphaFoldDB" id="A0A6J4VUL0"/>
<evidence type="ECO:0000313" key="2">
    <source>
        <dbReference type="EMBL" id="CAA9589846.1"/>
    </source>
</evidence>
<name>A0A6J4VUL0_9BACT</name>
<proteinExistence type="predicted"/>
<feature type="non-terminal residue" evidence="2">
    <location>
        <position position="1"/>
    </location>
</feature>
<organism evidence="2">
    <name type="scientific">uncultured Thermomicrobiales bacterium</name>
    <dbReference type="NCBI Taxonomy" id="1645740"/>
    <lineage>
        <taxon>Bacteria</taxon>
        <taxon>Pseudomonadati</taxon>
        <taxon>Thermomicrobiota</taxon>
        <taxon>Thermomicrobia</taxon>
        <taxon>Thermomicrobiales</taxon>
        <taxon>environmental samples</taxon>
    </lineage>
</organism>
<keyword evidence="2" id="KW-0560">Oxidoreductase</keyword>
<accession>A0A6J4VUL0</accession>
<dbReference type="EMBL" id="CADCWM010001211">
    <property type="protein sequence ID" value="CAA9589846.1"/>
    <property type="molecule type" value="Genomic_DNA"/>
</dbReference>
<feature type="compositionally biased region" description="Basic residues" evidence="1">
    <location>
        <begin position="40"/>
        <end position="56"/>
    </location>
</feature>
<feature type="compositionally biased region" description="Basic residues" evidence="1">
    <location>
        <begin position="1"/>
        <end position="14"/>
    </location>
</feature>
<feature type="non-terminal residue" evidence="2">
    <location>
        <position position="113"/>
    </location>
</feature>
<protein>
    <submittedName>
        <fullName evidence="2">3,4-dihydroxyphenylacetate 2,3-dioxygenase</fullName>
        <ecNumber evidence="2">1.13.11.15</ecNumber>
    </submittedName>
</protein>
<sequence>GGAARLRHPGRRRPAGGDRARPRPARHLQRALPLPARPGRQSHRTVRQRLSHGRSRLRADPLEHRRSEATDLLGARGAAELVRGSVTGRVDPRWPVLADGRAAVAGPAAVRDV</sequence>
<reference evidence="2" key="1">
    <citation type="submission" date="2020-02" db="EMBL/GenBank/DDBJ databases">
        <authorList>
            <person name="Meier V. D."/>
        </authorList>
    </citation>
    <scope>NUCLEOTIDE SEQUENCE</scope>
    <source>
        <strain evidence="2">AVDCRST_MAG88</strain>
    </source>
</reference>